<dbReference type="InterPro" id="IPR039417">
    <property type="entry name" value="Peptidase_C1A_papain-like"/>
</dbReference>
<evidence type="ECO:0000259" key="4">
    <source>
        <dbReference type="SMART" id="SM00645"/>
    </source>
</evidence>
<dbReference type="SMART" id="SM00645">
    <property type="entry name" value="Pept_C1"/>
    <property type="match status" value="1"/>
</dbReference>
<evidence type="ECO:0000313" key="7">
    <source>
        <dbReference type="Proteomes" id="UP000591131"/>
    </source>
</evidence>
<feature type="domain" description="Peptidase C1A papain C-terminal" evidence="4">
    <location>
        <begin position="124"/>
        <end position="352"/>
    </location>
</feature>
<evidence type="ECO:0000256" key="3">
    <source>
        <dbReference type="SAM" id="SignalP"/>
    </source>
</evidence>
<dbReference type="GO" id="GO:0008234">
    <property type="term" value="F:cysteine-type peptidase activity"/>
    <property type="evidence" value="ECO:0007669"/>
    <property type="project" value="InterPro"/>
</dbReference>
<dbReference type="SMART" id="SM00848">
    <property type="entry name" value="Inhibitor_I29"/>
    <property type="match status" value="1"/>
</dbReference>
<dbReference type="OrthoDB" id="5855924at2759"/>
<organism evidence="6 7">
    <name type="scientific">Perkinsus chesapeaki</name>
    <name type="common">Clam parasite</name>
    <name type="synonym">Perkinsus andrewsi</name>
    <dbReference type="NCBI Taxonomy" id="330153"/>
    <lineage>
        <taxon>Eukaryota</taxon>
        <taxon>Sar</taxon>
        <taxon>Alveolata</taxon>
        <taxon>Perkinsozoa</taxon>
        <taxon>Perkinsea</taxon>
        <taxon>Perkinsida</taxon>
        <taxon>Perkinsidae</taxon>
        <taxon>Perkinsus</taxon>
    </lineage>
</organism>
<dbReference type="Proteomes" id="UP000591131">
    <property type="component" value="Unassembled WGS sequence"/>
</dbReference>
<evidence type="ECO:0000313" key="6">
    <source>
        <dbReference type="EMBL" id="KAF4670927.1"/>
    </source>
</evidence>
<protein>
    <recommendedName>
        <fullName evidence="8">Cathepsin L</fullName>
    </recommendedName>
</protein>
<proteinExistence type="inferred from homology"/>
<feature type="signal peptide" evidence="3">
    <location>
        <begin position="1"/>
        <end position="21"/>
    </location>
</feature>
<reference evidence="6 7" key="1">
    <citation type="submission" date="2020-04" db="EMBL/GenBank/DDBJ databases">
        <title>Perkinsus chesapeaki whole genome sequence.</title>
        <authorList>
            <person name="Bogema D.R."/>
        </authorList>
    </citation>
    <scope>NUCLEOTIDE SEQUENCE [LARGE SCALE GENOMIC DNA]</scope>
    <source>
        <strain evidence="6">ATCC PRA-425</strain>
    </source>
</reference>
<dbReference type="GO" id="GO:0006508">
    <property type="term" value="P:proteolysis"/>
    <property type="evidence" value="ECO:0007669"/>
    <property type="project" value="InterPro"/>
</dbReference>
<dbReference type="InterPro" id="IPR013201">
    <property type="entry name" value="Prot_inhib_I29"/>
</dbReference>
<dbReference type="CDD" id="cd02248">
    <property type="entry name" value="Peptidase_C1A"/>
    <property type="match status" value="1"/>
</dbReference>
<keyword evidence="2" id="KW-0865">Zymogen</keyword>
<feature type="chain" id="PRO_5029628857" description="Cathepsin L" evidence="3">
    <location>
        <begin position="22"/>
        <end position="364"/>
    </location>
</feature>
<dbReference type="EMBL" id="JAAPAO010000144">
    <property type="protein sequence ID" value="KAF4670927.1"/>
    <property type="molecule type" value="Genomic_DNA"/>
</dbReference>
<keyword evidence="7" id="KW-1185">Reference proteome</keyword>
<dbReference type="InterPro" id="IPR000668">
    <property type="entry name" value="Peptidase_C1A_C"/>
</dbReference>
<evidence type="ECO:0000256" key="1">
    <source>
        <dbReference type="ARBA" id="ARBA00008455"/>
    </source>
</evidence>
<dbReference type="PANTHER" id="PTHR12411">
    <property type="entry name" value="CYSTEINE PROTEASE FAMILY C1-RELATED"/>
    <property type="match status" value="1"/>
</dbReference>
<comment type="similarity">
    <text evidence="1">Belongs to the peptidase C1 family.</text>
</comment>
<name>A0A7J6MHL8_PERCH</name>
<accession>A0A7J6MHL8</accession>
<dbReference type="Gene3D" id="3.90.70.10">
    <property type="entry name" value="Cysteine proteinases"/>
    <property type="match status" value="1"/>
</dbReference>
<evidence type="ECO:0008006" key="8">
    <source>
        <dbReference type="Google" id="ProtNLM"/>
    </source>
</evidence>
<dbReference type="Pfam" id="PF08246">
    <property type="entry name" value="Inhibitor_I29"/>
    <property type="match status" value="1"/>
</dbReference>
<gene>
    <name evidence="6" type="ORF">FOL47_001776</name>
</gene>
<keyword evidence="3" id="KW-0732">Signal</keyword>
<comment type="caution">
    <text evidence="6">The sequence shown here is derived from an EMBL/GenBank/DDBJ whole genome shotgun (WGS) entry which is preliminary data.</text>
</comment>
<evidence type="ECO:0000259" key="5">
    <source>
        <dbReference type="SMART" id="SM00848"/>
    </source>
</evidence>
<dbReference type="InterPro" id="IPR013128">
    <property type="entry name" value="Peptidase_C1A"/>
</dbReference>
<dbReference type="Pfam" id="PF00112">
    <property type="entry name" value="Peptidase_C1"/>
    <property type="match status" value="1"/>
</dbReference>
<feature type="domain" description="Cathepsin propeptide inhibitor" evidence="5">
    <location>
        <begin position="33"/>
        <end position="91"/>
    </location>
</feature>
<sequence>MRLSALLAAAVGGNLLVPVVPDSDRLWRHDPDFDSFIRKYNKQYKSDAEHEMRYYMFNKTRENIMNAMKKPSGFNYTAGVNAFADMSTEEFNSCMLCRPSSNKDRTSFQHGLDSTNIQHSYGNPPVSVDWQAAGAMGPVRDQGKCDACYAVHTAILAESRFKIQTRMNQVVPLSAQQLIDCSTDQGNTGCKGGTVTDSWIYISLHGLVKEKAYPYIGKDGQCKKDIVESKTAGCIAPADIKGWLGVPPLDELALRTAVSEGPIAAAVHASSAGFKNYKSGILTTRKCSEGNLNHMVTIVGYGSTPTGVQYWKILNSWGKSWGDNGYGYIQRNAPKNPAGPCGIMRDPDLYPVFRDGLTANACLS</sequence>
<dbReference type="SUPFAM" id="SSF54001">
    <property type="entry name" value="Cysteine proteinases"/>
    <property type="match status" value="1"/>
</dbReference>
<dbReference type="AlphaFoldDB" id="A0A7J6MHL8"/>
<evidence type="ECO:0000256" key="2">
    <source>
        <dbReference type="ARBA" id="ARBA00023145"/>
    </source>
</evidence>
<dbReference type="InterPro" id="IPR038765">
    <property type="entry name" value="Papain-like_cys_pep_sf"/>
</dbReference>